<protein>
    <submittedName>
        <fullName evidence="1">Uncharacterized protein</fullName>
    </submittedName>
</protein>
<gene>
    <name evidence="1" type="ORF">DBR06_SOUSAS1910074</name>
</gene>
<dbReference type="Proteomes" id="UP000295264">
    <property type="component" value="Unassembled WGS sequence"/>
</dbReference>
<comment type="caution">
    <text evidence="1">The sequence shown here is derived from an EMBL/GenBank/DDBJ whole genome shotgun (WGS) entry which is preliminary data.</text>
</comment>
<proteinExistence type="predicted"/>
<organism evidence="1 2">
    <name type="scientific">Sousa chinensis</name>
    <name type="common">Indo-pacific humpbacked dolphin</name>
    <name type="synonym">Steno chinensis</name>
    <dbReference type="NCBI Taxonomy" id="103600"/>
    <lineage>
        <taxon>Eukaryota</taxon>
        <taxon>Metazoa</taxon>
        <taxon>Chordata</taxon>
        <taxon>Craniata</taxon>
        <taxon>Vertebrata</taxon>
        <taxon>Euteleostomi</taxon>
        <taxon>Mammalia</taxon>
        <taxon>Eutheria</taxon>
        <taxon>Laurasiatheria</taxon>
        <taxon>Artiodactyla</taxon>
        <taxon>Whippomorpha</taxon>
        <taxon>Cetacea</taxon>
        <taxon>Odontoceti</taxon>
        <taxon>Delphinidae</taxon>
        <taxon>Sousa</taxon>
    </lineage>
</organism>
<evidence type="ECO:0000313" key="1">
    <source>
        <dbReference type="EMBL" id="TEA37381.1"/>
    </source>
</evidence>
<feature type="non-terminal residue" evidence="1">
    <location>
        <position position="1"/>
    </location>
</feature>
<keyword evidence="2" id="KW-1185">Reference proteome</keyword>
<dbReference type="AlphaFoldDB" id="A0A484GPM6"/>
<name>A0A484GPM6_SOUCH</name>
<accession>A0A484GPM6</accession>
<sequence length="31" mass="3347">SLVIQWLRLCAPYAGVPGLIPGQGTRSHMPQ</sequence>
<dbReference type="EMBL" id="QWLN02005675">
    <property type="protein sequence ID" value="TEA37381.1"/>
    <property type="molecule type" value="Genomic_DNA"/>
</dbReference>
<reference evidence="1 2" key="1">
    <citation type="journal article" date="2018" name="Genomics">
        <title>Molecular footprints of inshore aquatic adaptation in Indo-Pacific humpback dolphin (Sousa chinensis).</title>
        <authorList>
            <person name="Ming Y."/>
            <person name="Jian J."/>
            <person name="Yu F."/>
            <person name="Yu X."/>
            <person name="Wang J."/>
            <person name="Liu W."/>
        </authorList>
    </citation>
    <scope>NUCLEOTIDE SEQUENCE [LARGE SCALE GENOMIC DNA]</scope>
    <source>
        <strain evidence="1">MY-2018</strain>
        <tissue evidence="1">Skin</tissue>
    </source>
</reference>
<evidence type="ECO:0000313" key="2">
    <source>
        <dbReference type="Proteomes" id="UP000295264"/>
    </source>
</evidence>
<feature type="non-terminal residue" evidence="1">
    <location>
        <position position="31"/>
    </location>
</feature>